<dbReference type="AlphaFoldDB" id="A0A4Y2CMR5"/>
<dbReference type="GO" id="GO:0016491">
    <property type="term" value="F:oxidoreductase activity"/>
    <property type="evidence" value="ECO:0007669"/>
    <property type="project" value="TreeGrafter"/>
</dbReference>
<proteinExistence type="inferred from homology"/>
<sequence length="71" mass="7589">MPSLCSRRDVFTVLLFYKVIKVGAGSAGSVLASRLSEDPFVKVLLLETGGHVDPVSEIRAAALLTQLTDND</sequence>
<dbReference type="Proteomes" id="UP000499080">
    <property type="component" value="Unassembled WGS sequence"/>
</dbReference>
<evidence type="ECO:0000313" key="2">
    <source>
        <dbReference type="EMBL" id="GBM05459.1"/>
    </source>
</evidence>
<name>A0A4Y2CMR5_ARAVE</name>
<organism evidence="2 3">
    <name type="scientific">Araneus ventricosus</name>
    <name type="common">Orbweaver spider</name>
    <name type="synonym">Epeira ventricosa</name>
    <dbReference type="NCBI Taxonomy" id="182803"/>
    <lineage>
        <taxon>Eukaryota</taxon>
        <taxon>Metazoa</taxon>
        <taxon>Ecdysozoa</taxon>
        <taxon>Arthropoda</taxon>
        <taxon>Chelicerata</taxon>
        <taxon>Arachnida</taxon>
        <taxon>Araneae</taxon>
        <taxon>Araneomorphae</taxon>
        <taxon>Entelegynae</taxon>
        <taxon>Araneoidea</taxon>
        <taxon>Araneidae</taxon>
        <taxon>Araneus</taxon>
    </lineage>
</organism>
<dbReference type="PANTHER" id="PTHR11552:SF147">
    <property type="entry name" value="CHOLINE DEHYDROGENASE, MITOCHONDRIAL"/>
    <property type="match status" value="1"/>
</dbReference>
<reference evidence="2 3" key="1">
    <citation type="journal article" date="2019" name="Sci. Rep.">
        <title>Orb-weaving spider Araneus ventricosus genome elucidates the spidroin gene catalogue.</title>
        <authorList>
            <person name="Kono N."/>
            <person name="Nakamura H."/>
            <person name="Ohtoshi R."/>
            <person name="Moran D.A.P."/>
            <person name="Shinohara A."/>
            <person name="Yoshida Y."/>
            <person name="Fujiwara M."/>
            <person name="Mori M."/>
            <person name="Tomita M."/>
            <person name="Arakawa K."/>
        </authorList>
    </citation>
    <scope>NUCLEOTIDE SEQUENCE [LARGE SCALE GENOMIC DNA]</scope>
</reference>
<comment type="caution">
    <text evidence="2">The sequence shown here is derived from an EMBL/GenBank/DDBJ whole genome shotgun (WGS) entry which is preliminary data.</text>
</comment>
<dbReference type="Gene3D" id="3.50.50.60">
    <property type="entry name" value="FAD/NAD(P)-binding domain"/>
    <property type="match status" value="1"/>
</dbReference>
<protein>
    <submittedName>
        <fullName evidence="2">Uncharacterized protein</fullName>
    </submittedName>
</protein>
<evidence type="ECO:0000313" key="3">
    <source>
        <dbReference type="Proteomes" id="UP000499080"/>
    </source>
</evidence>
<dbReference type="GO" id="GO:0050660">
    <property type="term" value="F:flavin adenine dinucleotide binding"/>
    <property type="evidence" value="ECO:0007669"/>
    <property type="project" value="InterPro"/>
</dbReference>
<dbReference type="SUPFAM" id="SSF51905">
    <property type="entry name" value="FAD/NAD(P)-binding domain"/>
    <property type="match status" value="1"/>
</dbReference>
<comment type="similarity">
    <text evidence="1">Belongs to the GMC oxidoreductase family.</text>
</comment>
<dbReference type="InterPro" id="IPR036188">
    <property type="entry name" value="FAD/NAD-bd_sf"/>
</dbReference>
<evidence type="ECO:0000256" key="1">
    <source>
        <dbReference type="ARBA" id="ARBA00010790"/>
    </source>
</evidence>
<dbReference type="PANTHER" id="PTHR11552">
    <property type="entry name" value="GLUCOSE-METHANOL-CHOLINE GMC OXIDOREDUCTASE"/>
    <property type="match status" value="1"/>
</dbReference>
<accession>A0A4Y2CMR5</accession>
<dbReference type="EMBL" id="BGPR01000215">
    <property type="protein sequence ID" value="GBM05459.1"/>
    <property type="molecule type" value="Genomic_DNA"/>
</dbReference>
<dbReference type="OrthoDB" id="269227at2759"/>
<gene>
    <name evidence="2" type="ORF">AVEN_94756_1</name>
</gene>
<keyword evidence="3" id="KW-1185">Reference proteome</keyword>
<dbReference type="InterPro" id="IPR012132">
    <property type="entry name" value="GMC_OxRdtase"/>
</dbReference>